<reference evidence="10 11" key="1">
    <citation type="journal article" date="2011" name="Cell">
        <title>Insight into structure and assembly of the nuclear pore complex by utilizing the genome of a eukaryotic thermophile.</title>
        <authorList>
            <person name="Amlacher S."/>
            <person name="Sarges P."/>
            <person name="Flemming D."/>
            <person name="van Noort V."/>
            <person name="Kunze R."/>
            <person name="Devos D.P."/>
            <person name="Arumugam M."/>
            <person name="Bork P."/>
            <person name="Hurt E."/>
        </authorList>
    </citation>
    <scope>NUCLEOTIDE SEQUENCE [LARGE SCALE GENOMIC DNA]</scope>
    <source>
        <strain evidence="11">DSM 1495 / CBS 144.50 / IMI 039719</strain>
    </source>
</reference>
<dbReference type="OrthoDB" id="78652at2759"/>
<dbReference type="GeneID" id="18257935"/>
<comment type="similarity">
    <text evidence="2 6">Belongs to the TUBGCP family.</text>
</comment>
<keyword evidence="11" id="KW-1185">Reference proteome</keyword>
<evidence type="ECO:0000256" key="6">
    <source>
        <dbReference type="RuleBase" id="RU363050"/>
    </source>
</evidence>
<dbReference type="KEGG" id="cthr:CTHT_0038970"/>
<feature type="compositionally biased region" description="Low complexity" evidence="7">
    <location>
        <begin position="12"/>
        <end position="21"/>
    </location>
</feature>
<keyword evidence="3 6" id="KW-0963">Cytoplasm</keyword>
<dbReference type="GO" id="GO:0044732">
    <property type="term" value="C:mitotic spindle pole body"/>
    <property type="evidence" value="ECO:0007669"/>
    <property type="project" value="TreeGrafter"/>
</dbReference>
<accession>G0S3V0</accession>
<evidence type="ECO:0000256" key="1">
    <source>
        <dbReference type="ARBA" id="ARBA00004267"/>
    </source>
</evidence>
<dbReference type="eggNOG" id="KOG2065">
    <property type="taxonomic scope" value="Eukaryota"/>
</dbReference>
<evidence type="ECO:0000256" key="4">
    <source>
        <dbReference type="ARBA" id="ARBA00022701"/>
    </source>
</evidence>
<dbReference type="Proteomes" id="UP000008066">
    <property type="component" value="Unassembled WGS sequence"/>
</dbReference>
<dbReference type="InterPro" id="IPR042241">
    <property type="entry name" value="GCP_C_sf"/>
</dbReference>
<dbReference type="HOGENOM" id="CLU_005595_0_0_1"/>
<feature type="compositionally biased region" description="Polar residues" evidence="7">
    <location>
        <begin position="565"/>
        <end position="576"/>
    </location>
</feature>
<proteinExistence type="inferred from homology"/>
<dbReference type="STRING" id="759272.G0S3V0"/>
<evidence type="ECO:0000256" key="7">
    <source>
        <dbReference type="SAM" id="MobiDB-lite"/>
    </source>
</evidence>
<keyword evidence="4 6" id="KW-0493">Microtubule</keyword>
<feature type="domain" description="Gamma tubulin complex component C-terminal" evidence="8">
    <location>
        <begin position="307"/>
        <end position="747"/>
    </location>
</feature>
<evidence type="ECO:0000259" key="9">
    <source>
        <dbReference type="Pfam" id="PF17681"/>
    </source>
</evidence>
<dbReference type="GO" id="GO:0000930">
    <property type="term" value="C:gamma-tubulin complex"/>
    <property type="evidence" value="ECO:0007669"/>
    <property type="project" value="TreeGrafter"/>
</dbReference>
<organism evidence="11">
    <name type="scientific">Chaetomium thermophilum (strain DSM 1495 / CBS 144.50 / IMI 039719)</name>
    <name type="common">Thermochaetoides thermophila</name>
    <dbReference type="NCBI Taxonomy" id="759272"/>
    <lineage>
        <taxon>Eukaryota</taxon>
        <taxon>Fungi</taxon>
        <taxon>Dikarya</taxon>
        <taxon>Ascomycota</taxon>
        <taxon>Pezizomycotina</taxon>
        <taxon>Sordariomycetes</taxon>
        <taxon>Sordariomycetidae</taxon>
        <taxon>Sordariales</taxon>
        <taxon>Chaetomiaceae</taxon>
        <taxon>Thermochaetoides</taxon>
    </lineage>
</organism>
<dbReference type="GO" id="GO:0000278">
    <property type="term" value="P:mitotic cell cycle"/>
    <property type="evidence" value="ECO:0007669"/>
    <property type="project" value="TreeGrafter"/>
</dbReference>
<dbReference type="OMA" id="QLSMWLL"/>
<feature type="domain" description="Gamma tubulin complex component protein N-terminal" evidence="9">
    <location>
        <begin position="2"/>
        <end position="299"/>
    </location>
</feature>
<protein>
    <recommendedName>
        <fullName evidence="6">Spindle pole body component</fullName>
    </recommendedName>
</protein>
<evidence type="ECO:0000256" key="2">
    <source>
        <dbReference type="ARBA" id="ARBA00010337"/>
    </source>
</evidence>
<dbReference type="Pfam" id="PF04130">
    <property type="entry name" value="GCP_C_terminal"/>
    <property type="match status" value="1"/>
</dbReference>
<dbReference type="GO" id="GO:0007020">
    <property type="term" value="P:microtubule nucleation"/>
    <property type="evidence" value="ECO:0007669"/>
    <property type="project" value="InterPro"/>
</dbReference>
<feature type="compositionally biased region" description="Basic and acidic residues" evidence="7">
    <location>
        <begin position="578"/>
        <end position="597"/>
    </location>
</feature>
<dbReference type="AlphaFoldDB" id="G0S3V0"/>
<dbReference type="GO" id="GO:0051011">
    <property type="term" value="F:microtubule minus-end binding"/>
    <property type="evidence" value="ECO:0007669"/>
    <property type="project" value="TreeGrafter"/>
</dbReference>
<dbReference type="Pfam" id="PF17681">
    <property type="entry name" value="GCP_N_terminal"/>
    <property type="match status" value="1"/>
</dbReference>
<comment type="subcellular location">
    <subcellularLocation>
        <location evidence="1 6">Cytoplasm</location>
        <location evidence="1 6">Cytoskeleton</location>
        <location evidence="1 6">Microtubule organizing center</location>
    </subcellularLocation>
</comment>
<sequence>MLHEILLSLSGHPSPLLSPSPTDTQAQHPQSPLSCLTPPERSLLTSLARLSTLHISLQTSSAQLASSHPSLIARTVASAIDTVHLSAFRQTVLEVERKLLTGDAGLVGGYGIVPLTAVVGEFEGWGRRLEWLGEVVGYLEKGGPNGGWAMGVGVMNWLRGQMVTGFGDVQEAAGRLVSVAEEAWLKLVAAWVLYGRVPSAGEGDFFVRRGEEGDEFMTDPTLLPSFVTPHTASSILFIGRSLNQLRAKAVADHTLRGTDHLSSQLTKLSSLQHPLDSATFSAAIADIRLHLSRHTLQRLLPLPRVLDLLQLLRDFFLLRRGDFAIALTQTAGEKMASRWRRADNLAIYENRRESTGLGGVTLKEGEIAAVLSKTWAAMGAMQGSQAYTDEDESVERARGLLKLSIVKNRPGTPASFTGGDGGILAAIASTPFKNLLFSVPVVLTMDVPSPLDLFLTPADLQVYSAVNAYLLSLRRAHIKLTELWKISALRRHHPAPPGPSDRNRGRTRLLRGRFDGRERVLRNVWATASAAIFFLGEVEAYLQTEVVDVLEEGFVRWVRGEETTSRPGTRATSPSLSRRGDPPEDGHDHDQDPTKFRDPQSLQTFHHLYLTRLTHSLLLTSPLFTDALYETLVHIDRLVALITRLHAVWAAADLEEDAGVVDAFVDLVKEERDVRGELDEVQKEVRRGVEGVVGVLRDMEGRFGAEGDEGEKEGGEDVVMRERGEYVPGRVGGVERLVMKLDFGSWFQGAGTGNGIGGKGVGEDEEMF</sequence>
<evidence type="ECO:0000256" key="5">
    <source>
        <dbReference type="ARBA" id="ARBA00023212"/>
    </source>
</evidence>
<keyword evidence="5 6" id="KW-0206">Cytoskeleton</keyword>
<dbReference type="InterPro" id="IPR007259">
    <property type="entry name" value="GCP"/>
</dbReference>
<dbReference type="PANTHER" id="PTHR19302:SF27">
    <property type="entry name" value="GAMMA-TUBULIN COMPLEX COMPONENT 4"/>
    <property type="match status" value="1"/>
</dbReference>
<dbReference type="GO" id="GO:0051321">
    <property type="term" value="P:meiotic cell cycle"/>
    <property type="evidence" value="ECO:0007669"/>
    <property type="project" value="TreeGrafter"/>
</dbReference>
<dbReference type="GO" id="GO:0000922">
    <property type="term" value="C:spindle pole"/>
    <property type="evidence" value="ECO:0007669"/>
    <property type="project" value="InterPro"/>
</dbReference>
<feature type="compositionally biased region" description="Polar residues" evidence="7">
    <location>
        <begin position="22"/>
        <end position="34"/>
    </location>
</feature>
<name>G0S3V0_CHATD</name>
<feature type="region of interest" description="Disordered" evidence="7">
    <location>
        <begin position="561"/>
        <end position="597"/>
    </location>
</feature>
<gene>
    <name evidence="10" type="ORF">CTHT_0038970</name>
</gene>
<evidence type="ECO:0000313" key="10">
    <source>
        <dbReference type="EMBL" id="EGS22012.1"/>
    </source>
</evidence>
<dbReference type="InterPro" id="IPR040457">
    <property type="entry name" value="GCP_C"/>
</dbReference>
<dbReference type="GO" id="GO:0005874">
    <property type="term" value="C:microtubule"/>
    <property type="evidence" value="ECO:0007669"/>
    <property type="project" value="UniProtKB-KW"/>
</dbReference>
<dbReference type="InterPro" id="IPR041470">
    <property type="entry name" value="GCP_N"/>
</dbReference>
<dbReference type="GO" id="GO:0051225">
    <property type="term" value="P:spindle assembly"/>
    <property type="evidence" value="ECO:0007669"/>
    <property type="project" value="TreeGrafter"/>
</dbReference>
<evidence type="ECO:0000313" key="11">
    <source>
        <dbReference type="Proteomes" id="UP000008066"/>
    </source>
</evidence>
<dbReference type="PANTHER" id="PTHR19302">
    <property type="entry name" value="GAMMA TUBULIN COMPLEX PROTEIN"/>
    <property type="match status" value="1"/>
</dbReference>
<dbReference type="Gene3D" id="1.20.120.1900">
    <property type="entry name" value="Gamma-tubulin complex, C-terminal domain"/>
    <property type="match status" value="1"/>
</dbReference>
<dbReference type="RefSeq" id="XP_006694308.1">
    <property type="nucleotide sequence ID" value="XM_006694245.1"/>
</dbReference>
<evidence type="ECO:0000259" key="8">
    <source>
        <dbReference type="Pfam" id="PF04130"/>
    </source>
</evidence>
<dbReference type="GO" id="GO:0031122">
    <property type="term" value="P:cytoplasmic microtubule organization"/>
    <property type="evidence" value="ECO:0007669"/>
    <property type="project" value="TreeGrafter"/>
</dbReference>
<dbReference type="GO" id="GO:0043015">
    <property type="term" value="F:gamma-tubulin binding"/>
    <property type="evidence" value="ECO:0007669"/>
    <property type="project" value="InterPro"/>
</dbReference>
<feature type="region of interest" description="Disordered" evidence="7">
    <location>
        <begin position="12"/>
        <end position="38"/>
    </location>
</feature>
<evidence type="ECO:0000256" key="3">
    <source>
        <dbReference type="ARBA" id="ARBA00022490"/>
    </source>
</evidence>
<dbReference type="EMBL" id="GL988041">
    <property type="protein sequence ID" value="EGS22012.1"/>
    <property type="molecule type" value="Genomic_DNA"/>
</dbReference>